<accession>A0A1D3RLC3</accession>
<keyword evidence="2" id="KW-1185">Reference proteome</keyword>
<dbReference type="KEGG" id="vg:65109352"/>
<organism evidence="1 2">
    <name type="scientific">Cronobacter phage Pet-CM3-4</name>
    <dbReference type="NCBI Taxonomy" id="1892569"/>
    <lineage>
        <taxon>Viruses</taxon>
        <taxon>Duplodnaviria</taxon>
        <taxon>Heunggongvirae</taxon>
        <taxon>Uroviricota</taxon>
        <taxon>Caudoviricetes</taxon>
        <taxon>Pantevenvirales</taxon>
        <taxon>Straboviridae</taxon>
        <taxon>Tevenvirinae</taxon>
        <taxon>Karamvirus</taxon>
        <taxon>Karamvirus petcm34</taxon>
    </lineage>
</organism>
<dbReference type="GeneID" id="65109352"/>
<dbReference type="EMBL" id="LT614807">
    <property type="protein sequence ID" value="SCN45897.1"/>
    <property type="molecule type" value="Genomic_DNA"/>
</dbReference>
<sequence>MQVKYDMKGLDVLKRLNQGGIKVGELTTLLSGVGQPSLPGKSCIAAYMIAKMKAKNVK</sequence>
<dbReference type="RefSeq" id="YP_010091819.1">
    <property type="nucleotide sequence ID" value="NC_055726.1"/>
</dbReference>
<name>A0A1D3RLC3_9CAUD</name>
<dbReference type="Proteomes" id="UP000279601">
    <property type="component" value="Segment"/>
</dbReference>
<proteinExistence type="predicted"/>
<protein>
    <submittedName>
        <fullName evidence="1">Uncharacterized protein</fullName>
    </submittedName>
</protein>
<reference evidence="2" key="1">
    <citation type="submission" date="2016-09" db="EMBL/GenBank/DDBJ databases">
        <authorList>
            <person name="Kajsik M."/>
        </authorList>
    </citation>
    <scope>NUCLEOTIDE SEQUENCE [LARGE SCALE GENOMIC DNA]</scope>
</reference>
<evidence type="ECO:0000313" key="1">
    <source>
        <dbReference type="EMBL" id="SCN45897.1"/>
    </source>
</evidence>
<evidence type="ECO:0000313" key="2">
    <source>
        <dbReference type="Proteomes" id="UP000279601"/>
    </source>
</evidence>